<dbReference type="AlphaFoldDB" id="A0AB39BT81"/>
<dbReference type="EMBL" id="CP162551">
    <property type="protein sequence ID" value="XDI36822.1"/>
    <property type="molecule type" value="Genomic_DNA"/>
</dbReference>
<proteinExistence type="predicted"/>
<sequence length="261" mass="30235">MALEKELQQLREQRCEDGCLTIYLNTDQSSTDQKKGEWKIRLKNGLSKLEEYIQASNDEELASYKKLKKIASKEIPDMQTTLTRSLVFLGSSTGEWQIKQLNVPVENEFRWEKYPAIEQLEKIQTDFPKVGVLVVQKLDVLAIETSLGEVNQEFTYSWDIDDEDWKEYEGTASTDRTASSATHKDQYEQRFEANQQRWFKQLAQVIQKKAKRAGWDTIYLSGSNEAVAEFEKHLTYRNVKVIHKNFTKAKGHEIIGEVLAS</sequence>
<dbReference type="RefSeq" id="WP_368504202.1">
    <property type="nucleotide sequence ID" value="NZ_CP162551.1"/>
</dbReference>
<evidence type="ECO:0000313" key="1">
    <source>
        <dbReference type="EMBL" id="XDI36822.1"/>
    </source>
</evidence>
<protein>
    <submittedName>
        <fullName evidence="1">VLRF1 family aeRF1-type release factor</fullName>
    </submittedName>
</protein>
<accession>A0AB39BT81</accession>
<reference evidence="1" key="1">
    <citation type="submission" date="2024-07" db="EMBL/GenBank/DDBJ databases">
        <title>Identification and characteristics of an arsenic-resistant bacterial isolate, which belongs to a novel species.</title>
        <authorList>
            <person name="Juszczyk A."/>
            <person name="Kowalczyk A."/>
            <person name="Was K."/>
            <person name="Kosowicz W."/>
            <person name="Budzyn A."/>
            <person name="Latowski D."/>
        </authorList>
    </citation>
    <scope>NUCLEOTIDE SEQUENCE</scope>
    <source>
        <strain evidence="1">As8PL</strain>
    </source>
</reference>
<organism evidence="1">
    <name type="scientific">Alkalihalophilus sp. As8PL</name>
    <dbReference type="NCBI Taxonomy" id="3237103"/>
    <lineage>
        <taxon>Bacteria</taxon>
        <taxon>Bacillati</taxon>
        <taxon>Bacillota</taxon>
        <taxon>Bacilli</taxon>
        <taxon>Bacillales</taxon>
        <taxon>Bacillaceae</taxon>
        <taxon>Alkalihalophilus</taxon>
    </lineage>
</organism>
<dbReference type="Pfam" id="PF18846">
    <property type="entry name" value="baeRF_family5"/>
    <property type="match status" value="1"/>
</dbReference>
<dbReference type="InterPro" id="IPR040983">
    <property type="entry name" value="Bact_RF_family5"/>
</dbReference>
<name>A0AB39BT81_9BACI</name>
<gene>
    <name evidence="1" type="ORF">AB3N04_19450</name>
</gene>